<dbReference type="RefSeq" id="XP_037169615.1">
    <property type="nucleotide sequence ID" value="XM_037303893.1"/>
</dbReference>
<dbReference type="InterPro" id="IPR011050">
    <property type="entry name" value="Pectin_lyase_fold/virulence"/>
</dbReference>
<dbReference type="Pfam" id="PF18841">
    <property type="entry name" value="B_solenoid_dext"/>
    <property type="match status" value="1"/>
</dbReference>
<dbReference type="GO" id="GO:0004553">
    <property type="term" value="F:hydrolase activity, hydrolyzing O-glycosyl compounds"/>
    <property type="evidence" value="ECO:0007669"/>
    <property type="project" value="InterPro"/>
</dbReference>
<feature type="chain" id="PRO_5034655370" description="Glycoside hydrolase family 49 protein" evidence="1">
    <location>
        <begin position="18"/>
        <end position="619"/>
    </location>
</feature>
<reference evidence="4 5" key="1">
    <citation type="journal article" date="2020" name="Genomics">
        <title>Complete, high-quality genomes from long-read metagenomic sequencing of two wolf lichen thalli reveals enigmatic genome architecture.</title>
        <authorList>
            <person name="McKenzie S.K."/>
            <person name="Walston R.F."/>
            <person name="Allen J.L."/>
        </authorList>
    </citation>
    <scope>NUCLEOTIDE SEQUENCE [LARGE SCALE GENOMIC DNA]</scope>
    <source>
        <strain evidence="4">WasteWater2</strain>
    </source>
</reference>
<dbReference type="InterPro" id="IPR041402">
    <property type="entry name" value="B_solenoid_dext"/>
</dbReference>
<evidence type="ECO:0000256" key="1">
    <source>
        <dbReference type="SAM" id="SignalP"/>
    </source>
</evidence>
<evidence type="ECO:0000259" key="3">
    <source>
        <dbReference type="Pfam" id="PF17433"/>
    </source>
</evidence>
<protein>
    <recommendedName>
        <fullName evidence="6">Glycoside hydrolase family 49 protein</fullName>
    </recommendedName>
</protein>
<evidence type="ECO:0000313" key="5">
    <source>
        <dbReference type="Proteomes" id="UP000578531"/>
    </source>
</evidence>
<dbReference type="InterPro" id="IPR035953">
    <property type="entry name" value="Dextranase_N-ter"/>
</dbReference>
<evidence type="ECO:0008006" key="6">
    <source>
        <dbReference type="Google" id="ProtNLM"/>
    </source>
</evidence>
<dbReference type="Gene3D" id="2.160.20.10">
    <property type="entry name" value="Single-stranded right-handed beta-helix, Pectin lyase-like"/>
    <property type="match status" value="1"/>
</dbReference>
<dbReference type="InterPro" id="IPR005192">
    <property type="entry name" value="Glyco_hydro_49_C"/>
</dbReference>
<gene>
    <name evidence="4" type="ORF">HO173_001957</name>
</gene>
<dbReference type="OrthoDB" id="406508at2759"/>
<feature type="signal peptide" evidence="1">
    <location>
        <begin position="1"/>
        <end position="17"/>
    </location>
</feature>
<keyword evidence="1" id="KW-0732">Signal</keyword>
<accession>A0A8H6G4P1</accession>
<dbReference type="Pfam" id="PF03718">
    <property type="entry name" value="Glyco_hydro_49"/>
    <property type="match status" value="1"/>
</dbReference>
<sequence length="619" mass="66843">MFAPTILGALLLPLVGAVSVSVNRTTSSSSLHTWWHSTGEYNTQTPVLDGNVRQSGNYSVQVSTSSNTSDPSNYYDSFVYETIPRNGMGNIINPLEPTVLSTNGDGITIEAAIGMTMAWTSFLYSEDVSVKISRLDGGSTAASNVIIHPTTLDYAKTEVNGDLYITVPYNSRGVRFSVEFTDNLYEFHSNCAISCTVGGLVQNTNPSGESYWQGPFDGGNPVVGIEPLNSLLIFASPFPAPDMVPEQTSPTSLVVEPGLVTDVHTTDKTTVIFNPGVYWLSSVAHLALSSSVDWVYFAPGAYVKGAVSFNTAAPTMKATGHGVLSGEQYVYQANIEAGYCNEQSNQNGLRMWSGVSSDDQQTFILNGVTINAPPFNSMDFTGNLATLSTQVSDYKQVGAFFGQTDGLENYAGSTVQDVFYHSNDDTIKTYYSDVTIERVTVWKGTTAPTVQFGWASLTLENVRVADVDIIHSRYPSNGSHPSLVGLNQLYSQPDETDPYTADVANHVRNVTFANFRSEGISGGLFRICPLETFDSFLMENFWIEEFSPAVTAIAQSELPQFFDAARKDPVGVSGFVVKDFTVFANKTAVTQDAGNWAVGSLGNMNIAPMYISSGGVTIV</sequence>
<feature type="domain" description="Glycoside hydrolase family 49 C-terminal" evidence="2">
    <location>
        <begin position="500"/>
        <end position="612"/>
    </location>
</feature>
<dbReference type="SUPFAM" id="SSF51126">
    <property type="entry name" value="Pectin lyase-like"/>
    <property type="match status" value="1"/>
</dbReference>
<dbReference type="Pfam" id="PF17433">
    <property type="entry name" value="Glyco_hydro_49N"/>
    <property type="match status" value="1"/>
</dbReference>
<dbReference type="InterPro" id="IPR023226">
    <property type="entry name" value="Glyco_hydro_49_N_dom"/>
</dbReference>
<evidence type="ECO:0000313" key="4">
    <source>
        <dbReference type="EMBL" id="KAF6240346.1"/>
    </source>
</evidence>
<name>A0A8H6G4P1_9LECA</name>
<organism evidence="4 5">
    <name type="scientific">Letharia columbiana</name>
    <dbReference type="NCBI Taxonomy" id="112416"/>
    <lineage>
        <taxon>Eukaryota</taxon>
        <taxon>Fungi</taxon>
        <taxon>Dikarya</taxon>
        <taxon>Ascomycota</taxon>
        <taxon>Pezizomycotina</taxon>
        <taxon>Lecanoromycetes</taxon>
        <taxon>OSLEUM clade</taxon>
        <taxon>Lecanoromycetidae</taxon>
        <taxon>Lecanorales</taxon>
        <taxon>Lecanorineae</taxon>
        <taxon>Parmeliaceae</taxon>
        <taxon>Letharia</taxon>
    </lineage>
</organism>
<keyword evidence="5" id="KW-1185">Reference proteome</keyword>
<dbReference type="InterPro" id="IPR041274">
    <property type="entry name" value="IPU_b_solenoid"/>
</dbReference>
<evidence type="ECO:0000259" key="2">
    <source>
        <dbReference type="Pfam" id="PF03718"/>
    </source>
</evidence>
<dbReference type="Pfam" id="PF18783">
    <property type="entry name" value="IPU_b_solenoid"/>
    <property type="match status" value="1"/>
</dbReference>
<feature type="domain" description="Glycoside hydrolase family 49 N-terminal" evidence="3">
    <location>
        <begin position="23"/>
        <end position="238"/>
    </location>
</feature>
<dbReference type="GeneID" id="59283631"/>
<dbReference type="AlphaFoldDB" id="A0A8H6G4P1"/>
<dbReference type="Proteomes" id="UP000578531">
    <property type="component" value="Unassembled WGS sequence"/>
</dbReference>
<dbReference type="EMBL" id="JACCJC010000004">
    <property type="protein sequence ID" value="KAF6240346.1"/>
    <property type="molecule type" value="Genomic_DNA"/>
</dbReference>
<dbReference type="SUPFAM" id="SSF101596">
    <property type="entry name" value="Dextranase, N-terminal domain"/>
    <property type="match status" value="1"/>
</dbReference>
<dbReference type="Gene3D" id="2.60.350.10">
    <property type="entry name" value="Dextranase, N-terminal"/>
    <property type="match status" value="1"/>
</dbReference>
<dbReference type="InterPro" id="IPR012334">
    <property type="entry name" value="Pectin_lyas_fold"/>
</dbReference>
<comment type="caution">
    <text evidence="4">The sequence shown here is derived from an EMBL/GenBank/DDBJ whole genome shotgun (WGS) entry which is preliminary data.</text>
</comment>
<proteinExistence type="predicted"/>